<proteinExistence type="predicted"/>
<evidence type="ECO:0000259" key="1">
    <source>
        <dbReference type="PROSITE" id="PS50921"/>
    </source>
</evidence>
<evidence type="ECO:0000313" key="2">
    <source>
        <dbReference type="EMBL" id="MBD7914834.1"/>
    </source>
</evidence>
<evidence type="ECO:0000313" key="3">
    <source>
        <dbReference type="Proteomes" id="UP000640335"/>
    </source>
</evidence>
<gene>
    <name evidence="2" type="ORF">H9660_06715</name>
</gene>
<reference evidence="2 3" key="1">
    <citation type="submission" date="2020-08" db="EMBL/GenBank/DDBJ databases">
        <title>A Genomic Blueprint of the Chicken Gut Microbiome.</title>
        <authorList>
            <person name="Gilroy R."/>
            <person name="Ravi A."/>
            <person name="Getino M."/>
            <person name="Pursley I."/>
            <person name="Horton D.L."/>
            <person name="Alikhan N.-F."/>
            <person name="Baker D."/>
            <person name="Gharbi K."/>
            <person name="Hall N."/>
            <person name="Watson M."/>
            <person name="Adriaenssens E.M."/>
            <person name="Foster-Nyarko E."/>
            <person name="Jarju S."/>
            <person name="Secka A."/>
            <person name="Antonio M."/>
            <person name="Oren A."/>
            <person name="Chaudhuri R."/>
            <person name="La Ragione R.M."/>
            <person name="Hildebrand F."/>
            <person name="Pallen M.J."/>
        </authorList>
    </citation>
    <scope>NUCLEOTIDE SEQUENCE [LARGE SCALE GENOMIC DNA]</scope>
    <source>
        <strain evidence="2 3">Sa3CUN1</strain>
    </source>
</reference>
<name>A0ABR8Q356_9CLOT</name>
<feature type="domain" description="ANTAR" evidence="1">
    <location>
        <begin position="119"/>
        <end position="180"/>
    </location>
</feature>
<accession>A0ABR8Q356</accession>
<dbReference type="Proteomes" id="UP000640335">
    <property type="component" value="Unassembled WGS sequence"/>
</dbReference>
<dbReference type="RefSeq" id="WP_191749599.1">
    <property type="nucleotide sequence ID" value="NZ_JACSQZ010000017.1"/>
</dbReference>
<organism evidence="2 3">
    <name type="scientific">Clostridium gallinarum</name>
    <dbReference type="NCBI Taxonomy" id="2762246"/>
    <lineage>
        <taxon>Bacteria</taxon>
        <taxon>Bacillati</taxon>
        <taxon>Bacillota</taxon>
        <taxon>Clostridia</taxon>
        <taxon>Eubacteriales</taxon>
        <taxon>Clostridiaceae</taxon>
        <taxon>Clostridium</taxon>
    </lineage>
</organism>
<dbReference type="PROSITE" id="PS50921">
    <property type="entry name" value="ANTAR"/>
    <property type="match status" value="1"/>
</dbReference>
<dbReference type="Pfam" id="PF03861">
    <property type="entry name" value="ANTAR"/>
    <property type="match status" value="1"/>
</dbReference>
<dbReference type="InterPro" id="IPR005561">
    <property type="entry name" value="ANTAR"/>
</dbReference>
<dbReference type="Gene3D" id="1.10.10.10">
    <property type="entry name" value="Winged helix-like DNA-binding domain superfamily/Winged helix DNA-binding domain"/>
    <property type="match status" value="1"/>
</dbReference>
<dbReference type="EMBL" id="JACSQZ010000017">
    <property type="protein sequence ID" value="MBD7914834.1"/>
    <property type="molecule type" value="Genomic_DNA"/>
</dbReference>
<sequence length="187" mass="21273">MAIDVIIALNNEDIAQKIKIIVVSNGFNVVTMCTYGSELIRAIKQFSPSIVISGYKFKDMNLINIYESVRDGCGFLAIVNEPYKSFIQEATDIYCISSPVNASLLINSLEIIYQSEKRVKKLKEKVLSLESKINDRILIEKAKGIIMNKFLLSEEEAYKYIQKSCMNHGIKIIDFSKKLINEKESLF</sequence>
<keyword evidence="3" id="KW-1185">Reference proteome</keyword>
<dbReference type="SMART" id="SM01012">
    <property type="entry name" value="ANTAR"/>
    <property type="match status" value="1"/>
</dbReference>
<dbReference type="SUPFAM" id="SSF52172">
    <property type="entry name" value="CheY-like"/>
    <property type="match status" value="1"/>
</dbReference>
<dbReference type="InterPro" id="IPR008327">
    <property type="entry name" value="Sig_transdc_resp-reg_antiterm"/>
</dbReference>
<dbReference type="InterPro" id="IPR036388">
    <property type="entry name" value="WH-like_DNA-bd_sf"/>
</dbReference>
<dbReference type="InterPro" id="IPR011006">
    <property type="entry name" value="CheY-like_superfamily"/>
</dbReference>
<comment type="caution">
    <text evidence="2">The sequence shown here is derived from an EMBL/GenBank/DDBJ whole genome shotgun (WGS) entry which is preliminary data.</text>
</comment>
<dbReference type="Gene3D" id="3.40.50.2300">
    <property type="match status" value="1"/>
</dbReference>
<protein>
    <submittedName>
        <fullName evidence="2">ANTAR domain-containing protein</fullName>
    </submittedName>
</protein>
<dbReference type="PIRSF" id="PIRSF036382">
    <property type="entry name" value="RR_antiterm"/>
    <property type="match status" value="1"/>
</dbReference>